<evidence type="ECO:0000313" key="7">
    <source>
        <dbReference type="Proteomes" id="UP001431634"/>
    </source>
</evidence>
<dbReference type="InterPro" id="IPR023346">
    <property type="entry name" value="Lysozyme-like_dom_sf"/>
</dbReference>
<sequence length="366" mass="40354">MTNKPLNYFHFFSLLILLFLTACDGGNKQKGGVVSSRYSNYMSSHPKWRPPGPEQDPWGPYINQSSQRFNVPDQWIRAVMMQESRGYQYYNKRPITSPHGAKGLMQLKTPTYNDMAKRYNLGKDPYDPRDNIMAGTAYIRILYNKFGAPGFVAAYHGGPGTLNAHLTRGKSLPSETKKYLAAVAPKLGNDVPMSGPFASYAGPYRRKNTAKPLSLEAYYTPKPYYPTTMVAQSNPVSLPKNKRSKSKSTSKKDILVASSVVTPTYEVSKHSDANIVQVAYAPPSSSKGNWGIQVGAFSSPSLAQQATFRAKRNAAGTLSIANSSVEMVNKNGNKLYRARLTGINYITASEACSKLKQKGMNCVTIQ</sequence>
<organism evidence="6 7">
    <name type="scientific">Commensalibacter oyaizuii</name>
    <dbReference type="NCBI Taxonomy" id="3043873"/>
    <lineage>
        <taxon>Bacteria</taxon>
        <taxon>Pseudomonadati</taxon>
        <taxon>Pseudomonadota</taxon>
        <taxon>Alphaproteobacteria</taxon>
        <taxon>Acetobacterales</taxon>
        <taxon>Acetobacteraceae</taxon>
    </lineage>
</organism>
<proteinExistence type="inferred from homology"/>
<dbReference type="RefSeq" id="WP_281448644.1">
    <property type="nucleotide sequence ID" value="NZ_JASBAO010000001.1"/>
</dbReference>
<dbReference type="Gene3D" id="3.30.70.1070">
    <property type="entry name" value="Sporulation related repeat"/>
    <property type="match status" value="1"/>
</dbReference>
<reference evidence="6" key="1">
    <citation type="submission" date="2023-05" db="EMBL/GenBank/DDBJ databases">
        <title>Whole genome sequence of Commensalibacter sp.</title>
        <authorList>
            <person name="Charoenyingcharoen P."/>
            <person name="Yukphan P."/>
        </authorList>
    </citation>
    <scope>NUCLEOTIDE SEQUENCE</scope>
    <source>
        <strain evidence="6">TBRC 16381</strain>
    </source>
</reference>
<protein>
    <submittedName>
        <fullName evidence="6">Lytic transglycosylase domain-containing protein</fullName>
    </submittedName>
</protein>
<keyword evidence="7" id="KW-1185">Reference proteome</keyword>
<feature type="region of interest" description="Disordered" evidence="3">
    <location>
        <begin position="230"/>
        <end position="251"/>
    </location>
</feature>
<dbReference type="PROSITE" id="PS51724">
    <property type="entry name" value="SPOR"/>
    <property type="match status" value="1"/>
</dbReference>
<dbReference type="CDD" id="cd00254">
    <property type="entry name" value="LT-like"/>
    <property type="match status" value="1"/>
</dbReference>
<keyword evidence="4" id="KW-0732">Signal</keyword>
<feature type="signal peptide" evidence="4">
    <location>
        <begin position="1"/>
        <end position="22"/>
    </location>
</feature>
<evidence type="ECO:0000313" key="6">
    <source>
        <dbReference type="EMBL" id="MDI2091554.1"/>
    </source>
</evidence>
<name>A0ABT6Q380_9PROT</name>
<dbReference type="EMBL" id="JASBAO010000001">
    <property type="protein sequence ID" value="MDI2091554.1"/>
    <property type="molecule type" value="Genomic_DNA"/>
</dbReference>
<comment type="caution">
    <text evidence="6">The sequence shown here is derived from an EMBL/GenBank/DDBJ whole genome shotgun (WGS) entry which is preliminary data.</text>
</comment>
<feature type="compositionally biased region" description="Basic residues" evidence="3">
    <location>
        <begin position="240"/>
        <end position="249"/>
    </location>
</feature>
<comment type="similarity">
    <text evidence="1">Belongs to the transglycosylase Slt family.</text>
</comment>
<dbReference type="PANTHER" id="PTHR37423:SF2">
    <property type="entry name" value="MEMBRANE-BOUND LYTIC MUREIN TRANSGLYCOSYLASE C"/>
    <property type="match status" value="1"/>
</dbReference>
<gene>
    <name evidence="6" type="ORF">QJV27_09285</name>
</gene>
<dbReference type="PROSITE" id="PS51257">
    <property type="entry name" value="PROKAR_LIPOPROTEIN"/>
    <property type="match status" value="1"/>
</dbReference>
<evidence type="ECO:0000256" key="2">
    <source>
        <dbReference type="ARBA" id="ARBA00009387"/>
    </source>
</evidence>
<dbReference type="PANTHER" id="PTHR37423">
    <property type="entry name" value="SOLUBLE LYTIC MUREIN TRANSGLYCOSYLASE-RELATED"/>
    <property type="match status" value="1"/>
</dbReference>
<dbReference type="InterPro" id="IPR008258">
    <property type="entry name" value="Transglycosylase_SLT_dom_1"/>
</dbReference>
<comment type="similarity">
    <text evidence="2">Belongs to the virb1 family.</text>
</comment>
<evidence type="ECO:0000256" key="3">
    <source>
        <dbReference type="SAM" id="MobiDB-lite"/>
    </source>
</evidence>
<dbReference type="SUPFAM" id="SSF53955">
    <property type="entry name" value="Lysozyme-like"/>
    <property type="match status" value="1"/>
</dbReference>
<dbReference type="InterPro" id="IPR007730">
    <property type="entry name" value="SPOR-like_dom"/>
</dbReference>
<evidence type="ECO:0000256" key="1">
    <source>
        <dbReference type="ARBA" id="ARBA00007734"/>
    </source>
</evidence>
<dbReference type="Gene3D" id="1.10.530.10">
    <property type="match status" value="1"/>
</dbReference>
<dbReference type="Pfam" id="PF01464">
    <property type="entry name" value="SLT"/>
    <property type="match status" value="1"/>
</dbReference>
<dbReference type="Pfam" id="PF05036">
    <property type="entry name" value="SPOR"/>
    <property type="match status" value="1"/>
</dbReference>
<accession>A0ABT6Q380</accession>
<evidence type="ECO:0000256" key="4">
    <source>
        <dbReference type="SAM" id="SignalP"/>
    </source>
</evidence>
<feature type="chain" id="PRO_5045250724" evidence="4">
    <location>
        <begin position="23"/>
        <end position="366"/>
    </location>
</feature>
<dbReference type="Proteomes" id="UP001431634">
    <property type="component" value="Unassembled WGS sequence"/>
</dbReference>
<dbReference type="InterPro" id="IPR036680">
    <property type="entry name" value="SPOR-like_sf"/>
</dbReference>
<feature type="domain" description="SPOR" evidence="5">
    <location>
        <begin position="284"/>
        <end position="366"/>
    </location>
</feature>
<evidence type="ECO:0000259" key="5">
    <source>
        <dbReference type="PROSITE" id="PS51724"/>
    </source>
</evidence>